<evidence type="ECO:0000313" key="4">
    <source>
        <dbReference type="Proteomes" id="UP001499863"/>
    </source>
</evidence>
<reference evidence="3 4" key="1">
    <citation type="journal article" date="2019" name="Int. J. Syst. Evol. Microbiol.">
        <title>The Global Catalogue of Microorganisms (GCM) 10K type strain sequencing project: providing services to taxonomists for standard genome sequencing and annotation.</title>
        <authorList>
            <consortium name="The Broad Institute Genomics Platform"/>
            <consortium name="The Broad Institute Genome Sequencing Center for Infectious Disease"/>
            <person name="Wu L."/>
            <person name="Ma J."/>
        </authorList>
    </citation>
    <scope>NUCLEOTIDE SEQUENCE [LARGE SCALE GENOMIC DNA]</scope>
    <source>
        <strain evidence="3 4">JCM 12393</strain>
    </source>
</reference>
<name>A0ABN1Y376_9ACTN</name>
<keyword evidence="2" id="KW-1133">Transmembrane helix</keyword>
<dbReference type="EMBL" id="BAAAKJ010000181">
    <property type="protein sequence ID" value="GAA1396724.1"/>
    <property type="molecule type" value="Genomic_DNA"/>
</dbReference>
<sequence length="90" mass="8469">MTVGWAEAAFALLMGGCLAGALLFGLGGGPRARPRTPARSAVRADEGGGAVVVVAGDRVRPAAGGGRRRSDVSGVGGVGGDGEGGGGHGG</sequence>
<gene>
    <name evidence="3" type="ORF">GCM10009639_33240</name>
</gene>
<keyword evidence="4" id="KW-1185">Reference proteome</keyword>
<keyword evidence="2" id="KW-0812">Transmembrane</keyword>
<evidence type="ECO:0000256" key="2">
    <source>
        <dbReference type="SAM" id="Phobius"/>
    </source>
</evidence>
<accession>A0ABN1Y376</accession>
<evidence type="ECO:0000256" key="1">
    <source>
        <dbReference type="SAM" id="MobiDB-lite"/>
    </source>
</evidence>
<feature type="transmembrane region" description="Helical" evidence="2">
    <location>
        <begin position="6"/>
        <end position="26"/>
    </location>
</feature>
<keyword evidence="2" id="KW-0472">Membrane</keyword>
<comment type="caution">
    <text evidence="3">The sequence shown here is derived from an EMBL/GenBank/DDBJ whole genome shotgun (WGS) entry which is preliminary data.</text>
</comment>
<feature type="compositionally biased region" description="Gly residues" evidence="1">
    <location>
        <begin position="74"/>
        <end position="90"/>
    </location>
</feature>
<dbReference type="Proteomes" id="UP001499863">
    <property type="component" value="Unassembled WGS sequence"/>
</dbReference>
<organism evidence="3 4">
    <name type="scientific">Kitasatospora putterlickiae</name>
    <dbReference type="NCBI Taxonomy" id="221725"/>
    <lineage>
        <taxon>Bacteria</taxon>
        <taxon>Bacillati</taxon>
        <taxon>Actinomycetota</taxon>
        <taxon>Actinomycetes</taxon>
        <taxon>Kitasatosporales</taxon>
        <taxon>Streptomycetaceae</taxon>
        <taxon>Kitasatospora</taxon>
    </lineage>
</organism>
<feature type="region of interest" description="Disordered" evidence="1">
    <location>
        <begin position="62"/>
        <end position="90"/>
    </location>
</feature>
<evidence type="ECO:0000313" key="3">
    <source>
        <dbReference type="EMBL" id="GAA1396724.1"/>
    </source>
</evidence>
<proteinExistence type="predicted"/>
<protein>
    <submittedName>
        <fullName evidence="3">Uncharacterized protein</fullName>
    </submittedName>
</protein>